<evidence type="ECO:0000256" key="4">
    <source>
        <dbReference type="ARBA" id="ARBA00022840"/>
    </source>
</evidence>
<dbReference type="Gene3D" id="3.40.50.300">
    <property type="entry name" value="P-loop containing nucleotide triphosphate hydrolases"/>
    <property type="match status" value="1"/>
</dbReference>
<evidence type="ECO:0000256" key="3">
    <source>
        <dbReference type="ARBA" id="ARBA00022741"/>
    </source>
</evidence>
<accession>A0A1B0ZFQ3</accession>
<name>A0A1B0ZFQ3_9MICO</name>
<dbReference type="InterPro" id="IPR003593">
    <property type="entry name" value="AAA+_ATPase"/>
</dbReference>
<evidence type="ECO:0000256" key="1">
    <source>
        <dbReference type="ARBA" id="ARBA00005417"/>
    </source>
</evidence>
<dbReference type="GO" id="GO:0016887">
    <property type="term" value="F:ATP hydrolysis activity"/>
    <property type="evidence" value="ECO:0007669"/>
    <property type="project" value="InterPro"/>
</dbReference>
<keyword evidence="2" id="KW-0813">Transport</keyword>
<evidence type="ECO:0000313" key="6">
    <source>
        <dbReference type="EMBL" id="ANP26785.1"/>
    </source>
</evidence>
<evidence type="ECO:0000313" key="7">
    <source>
        <dbReference type="Proteomes" id="UP000092596"/>
    </source>
</evidence>
<evidence type="ECO:0000256" key="2">
    <source>
        <dbReference type="ARBA" id="ARBA00022448"/>
    </source>
</evidence>
<dbReference type="InterPro" id="IPR050153">
    <property type="entry name" value="Metal_Ion_Import_ABC"/>
</dbReference>
<organism evidence="6 7">
    <name type="scientific">Dermabacter vaginalis</name>
    <dbReference type="NCBI Taxonomy" id="1630135"/>
    <lineage>
        <taxon>Bacteria</taxon>
        <taxon>Bacillati</taxon>
        <taxon>Actinomycetota</taxon>
        <taxon>Actinomycetes</taxon>
        <taxon>Micrococcales</taxon>
        <taxon>Dermabacteraceae</taxon>
        <taxon>Dermabacter</taxon>
    </lineage>
</organism>
<dbReference type="GO" id="GO:0005524">
    <property type="term" value="F:ATP binding"/>
    <property type="evidence" value="ECO:0007669"/>
    <property type="project" value="UniProtKB-KW"/>
</dbReference>
<comment type="similarity">
    <text evidence="1">Belongs to the ABC transporter superfamily.</text>
</comment>
<sequence length="261" mass="28407">MTAQPPAKSVAAPACRVTDMTVAYRENIVLKGVTLEVARGACMAIVGPNGAGKSTLLKAMLGLVPPLTGTAEFFGQSLRVARSRVGYMPQSLSVDWDFPATTLTVVTMGTYGTLGWFRQPGRRERERALAALRQVGLEDLSTRHINELSGGQRQRVFLARALVQEPDLLILDEAFQGVDARSERAIFDVLADFRSKGRTVVLVHHNLATVREFCSDVAILNTELIASGPVERTLTDVAIRRAYDLDGCLSRALVSREEGHS</sequence>
<dbReference type="Pfam" id="PF00005">
    <property type="entry name" value="ABC_tran"/>
    <property type="match status" value="1"/>
</dbReference>
<keyword evidence="3" id="KW-0547">Nucleotide-binding</keyword>
<dbReference type="CDD" id="cd03235">
    <property type="entry name" value="ABC_Metallic_Cations"/>
    <property type="match status" value="1"/>
</dbReference>
<dbReference type="SUPFAM" id="SSF52540">
    <property type="entry name" value="P-loop containing nucleoside triphosphate hydrolases"/>
    <property type="match status" value="1"/>
</dbReference>
<dbReference type="STRING" id="1630135.DAD186_02260"/>
<feature type="domain" description="ABC transporter" evidence="5">
    <location>
        <begin position="15"/>
        <end position="247"/>
    </location>
</feature>
<protein>
    <recommendedName>
        <fullName evidence="5">ABC transporter domain-containing protein</fullName>
    </recommendedName>
</protein>
<dbReference type="SMART" id="SM00382">
    <property type="entry name" value="AAA"/>
    <property type="match status" value="1"/>
</dbReference>
<dbReference type="PANTHER" id="PTHR42734">
    <property type="entry name" value="METAL TRANSPORT SYSTEM ATP-BINDING PROTEIN TM_0124-RELATED"/>
    <property type="match status" value="1"/>
</dbReference>
<reference evidence="6 7" key="1">
    <citation type="submission" date="2015-06" db="EMBL/GenBank/DDBJ databases">
        <title>Investigation of pathophysiology for high-risk pregnancy and development of treatment modality based on it.</title>
        <authorList>
            <person name="Kim B.-C."/>
            <person name="Lim S."/>
        </authorList>
    </citation>
    <scope>NUCLEOTIDE SEQUENCE [LARGE SCALE GENOMIC DNA]</scope>
    <source>
        <strain evidence="6 7">AD1-86</strain>
    </source>
</reference>
<dbReference type="PATRIC" id="fig|1630135.4.peg.228"/>
<dbReference type="InterPro" id="IPR017871">
    <property type="entry name" value="ABC_transporter-like_CS"/>
</dbReference>
<dbReference type="PANTHER" id="PTHR42734:SF5">
    <property type="entry name" value="IRON TRANSPORT SYSTEM ATP-BINDING PROTEIN HI_0361-RELATED"/>
    <property type="match status" value="1"/>
</dbReference>
<keyword evidence="4" id="KW-0067">ATP-binding</keyword>
<gene>
    <name evidence="6" type="ORF">DAD186_02260</name>
</gene>
<dbReference type="InterPro" id="IPR003439">
    <property type="entry name" value="ABC_transporter-like_ATP-bd"/>
</dbReference>
<evidence type="ECO:0000259" key="5">
    <source>
        <dbReference type="PROSITE" id="PS50893"/>
    </source>
</evidence>
<dbReference type="AlphaFoldDB" id="A0A1B0ZFQ3"/>
<dbReference type="PROSITE" id="PS00211">
    <property type="entry name" value="ABC_TRANSPORTER_1"/>
    <property type="match status" value="1"/>
</dbReference>
<dbReference type="PROSITE" id="PS50893">
    <property type="entry name" value="ABC_TRANSPORTER_2"/>
    <property type="match status" value="1"/>
</dbReference>
<dbReference type="InterPro" id="IPR027417">
    <property type="entry name" value="P-loop_NTPase"/>
</dbReference>
<proteinExistence type="inferred from homology"/>
<dbReference type="KEGG" id="dva:DAD186_02260"/>
<dbReference type="Proteomes" id="UP000092596">
    <property type="component" value="Chromosome"/>
</dbReference>
<dbReference type="EMBL" id="CP012117">
    <property type="protein sequence ID" value="ANP26785.1"/>
    <property type="molecule type" value="Genomic_DNA"/>
</dbReference>